<reference evidence="1 2" key="1">
    <citation type="submission" date="2021-05" db="EMBL/GenBank/DDBJ databases">
        <title>A Polyphasic approach of four new species of the genus Ohtaekwangia: Ohtaekwangia histidinii sp. nov., Ohtaekwangia cretensis sp. nov., Ohtaekwangia indiensis sp. nov., Ohtaekwangia reichenbachii sp. nov. from diverse environment.</title>
        <authorList>
            <person name="Octaviana S."/>
        </authorList>
    </citation>
    <scope>NUCLEOTIDE SEQUENCE [LARGE SCALE GENOMIC DNA]</scope>
    <source>
        <strain evidence="1 2">PWU20</strain>
    </source>
</reference>
<evidence type="ECO:0000313" key="2">
    <source>
        <dbReference type="Proteomes" id="UP000772618"/>
    </source>
</evidence>
<gene>
    <name evidence="1" type="ORF">KK060_23370</name>
</gene>
<keyword evidence="2" id="KW-1185">Reference proteome</keyword>
<proteinExistence type="predicted"/>
<comment type="caution">
    <text evidence="1">The sequence shown here is derived from an EMBL/GenBank/DDBJ whole genome shotgun (WGS) entry which is preliminary data.</text>
</comment>
<dbReference type="RefSeq" id="WP_254157396.1">
    <property type="nucleotide sequence ID" value="NZ_JAHESD010000093.1"/>
</dbReference>
<evidence type="ECO:0000313" key="1">
    <source>
        <dbReference type="EMBL" id="MBT1706248.1"/>
    </source>
</evidence>
<organism evidence="1 2">
    <name type="scientific">Chryseosolibacter indicus</name>
    <dbReference type="NCBI Taxonomy" id="2782351"/>
    <lineage>
        <taxon>Bacteria</taxon>
        <taxon>Pseudomonadati</taxon>
        <taxon>Bacteroidota</taxon>
        <taxon>Cytophagia</taxon>
        <taxon>Cytophagales</taxon>
        <taxon>Chryseotaleaceae</taxon>
        <taxon>Chryseosolibacter</taxon>
    </lineage>
</organism>
<dbReference type="Proteomes" id="UP000772618">
    <property type="component" value="Unassembled WGS sequence"/>
</dbReference>
<protein>
    <submittedName>
        <fullName evidence="1">Uncharacterized protein</fullName>
    </submittedName>
</protein>
<sequence>MTLKEELNAADGSFLLELRTELTWNHNAFINLLTKINEECKRTRGDSNLDREIASGIWYSIDFIKDWVNHKNFPKAYSTEYYADAFELLNDLGYYYFMAESPYESEHEIENKIDRLKNVLQQRL</sequence>
<name>A0ABS5VXX5_9BACT</name>
<accession>A0ABS5VXX5</accession>
<dbReference type="EMBL" id="JAHESD010000093">
    <property type="protein sequence ID" value="MBT1706248.1"/>
    <property type="molecule type" value="Genomic_DNA"/>
</dbReference>